<evidence type="ECO:0000256" key="1">
    <source>
        <dbReference type="ARBA" id="ARBA00004141"/>
    </source>
</evidence>
<reference evidence="9 10" key="1">
    <citation type="submission" date="2018-04" db="EMBL/GenBank/DDBJ databases">
        <title>The genome of golden apple snail Pomacea canaliculata provides insight into stress tolerance and invasive adaptation.</title>
        <authorList>
            <person name="Liu C."/>
            <person name="Liu B."/>
            <person name="Ren Y."/>
            <person name="Zhang Y."/>
            <person name="Wang H."/>
            <person name="Li S."/>
            <person name="Jiang F."/>
            <person name="Yin L."/>
            <person name="Zhang G."/>
            <person name="Qian W."/>
            <person name="Fan W."/>
        </authorList>
    </citation>
    <scope>NUCLEOTIDE SEQUENCE [LARGE SCALE GENOMIC DNA]</scope>
    <source>
        <strain evidence="9">SZHN2017</strain>
        <tissue evidence="9">Muscle</tissue>
    </source>
</reference>
<protein>
    <submittedName>
        <fullName evidence="9">Uncharacterized protein</fullName>
    </submittedName>
</protein>
<name>A0A2T7NF10_POMCA</name>
<dbReference type="Pfam" id="PF26039">
    <property type="entry name" value="Dcst2"/>
    <property type="match status" value="1"/>
</dbReference>
<dbReference type="AlphaFoldDB" id="A0A2T7NF10"/>
<feature type="domain" description="Dendritic cell-specific transmembrane protein-like" evidence="7">
    <location>
        <begin position="425"/>
        <end position="615"/>
    </location>
</feature>
<evidence type="ECO:0000313" key="10">
    <source>
        <dbReference type="Proteomes" id="UP000245119"/>
    </source>
</evidence>
<feature type="transmembrane region" description="Helical" evidence="6">
    <location>
        <begin position="128"/>
        <end position="154"/>
    </location>
</feature>
<feature type="transmembrane region" description="Helical" evidence="6">
    <location>
        <begin position="95"/>
        <end position="116"/>
    </location>
</feature>
<feature type="transmembrane region" description="Helical" evidence="6">
    <location>
        <begin position="480"/>
        <end position="504"/>
    </location>
</feature>
<evidence type="ECO:0000259" key="8">
    <source>
        <dbReference type="Pfam" id="PF26037"/>
    </source>
</evidence>
<sequence length="848" mass="96816">MSAWAAVKKALRVRRKMFRLADAKEDSLRELAGLPPRQTWCQNCWGGLRTICRMVVCRACCPRVCWMDVSCKELLCPRTTCWGRMFHIGTYENEVLKNCLGFVCGLVLTLLLYAWLSLQLDYSRKKAAIISCTIGFVLTLGLAFSISTRCLVLLTLPQMFSKQGRSFLLVYATVLVFTYPVSNFNRNLMVVADSATCGQSLMLNETQRLLQMVKDPLSAVIDSLEEMFDRIKRFADLLQGAFKALARAVKEIASAIAKVFKWLYNIVDICNEQMGEPYKKCTKVFDDAYKDCSRRLGVFDFVCGIVTATSHLCHIARIGELLCLLSAAIKTLVVDTIKEATIGTVMDLHEMFYFNVTMKNYFNYTMNQSRSYTEVKNAILADISRRLSVLSAVLTVVDNVMMVTITFVFIKAWFYRKHYLSSDSYDNYYVTSLLYEIDERRKQLGRDTLLPLKKCEETKYIGACSYLLTKKEQRKMLKGILFWAFGAYHAGFYLVIDYGLYWILAMITRHLAVKTTASLPAFLKLHVEGEGPMADMYRSMVNLLDPLASSDLDVDSSSCLPRPSRPDLDAYRTIVVLYVLTLVMAMLEAYGLRLRRVVAACYYPARERQRAVWLYNTILLTRGAFFKFTRRQLRRKFKNDTEIQKLSVRSRLVRQCPALGRLLKFLGYDRKMCLLCGAEGRVSDMDNFIHCSNHGCEAVYCQQCYDDLNNLCTVCMNPVDYGDISDASEEIDSSEDEDVVYAKKAMAKKLYADREAKRKQKHPSQAMGQIKDLFGISSSKAKLPLIEEEHESSEEESKALLEKDASSNKSHVLQMNKTFYSDESDDSSFSTQVQRTMTWHIKKPASQA</sequence>
<evidence type="ECO:0000259" key="7">
    <source>
        <dbReference type="Pfam" id="PF07782"/>
    </source>
</evidence>
<keyword evidence="2 6" id="KW-0812">Transmembrane</keyword>
<comment type="caution">
    <text evidence="9">The sequence shown here is derived from an EMBL/GenBank/DDBJ whole genome shotgun (WGS) entry which is preliminary data.</text>
</comment>
<evidence type="ECO:0000313" key="9">
    <source>
        <dbReference type="EMBL" id="PVD19712.1"/>
    </source>
</evidence>
<organism evidence="9 10">
    <name type="scientific">Pomacea canaliculata</name>
    <name type="common">Golden apple snail</name>
    <dbReference type="NCBI Taxonomy" id="400727"/>
    <lineage>
        <taxon>Eukaryota</taxon>
        <taxon>Metazoa</taxon>
        <taxon>Spiralia</taxon>
        <taxon>Lophotrochozoa</taxon>
        <taxon>Mollusca</taxon>
        <taxon>Gastropoda</taxon>
        <taxon>Caenogastropoda</taxon>
        <taxon>Architaenioglossa</taxon>
        <taxon>Ampullarioidea</taxon>
        <taxon>Ampullariidae</taxon>
        <taxon>Pomacea</taxon>
    </lineage>
</organism>
<dbReference type="Pfam" id="PF07782">
    <property type="entry name" value="DC_STAMP"/>
    <property type="match status" value="1"/>
</dbReference>
<gene>
    <name evidence="9" type="ORF">C0Q70_20203</name>
</gene>
<dbReference type="EMBL" id="PZQS01000013">
    <property type="protein sequence ID" value="PVD19712.1"/>
    <property type="molecule type" value="Genomic_DNA"/>
</dbReference>
<evidence type="ECO:0000256" key="5">
    <source>
        <dbReference type="SAM" id="MobiDB-lite"/>
    </source>
</evidence>
<keyword evidence="4 6" id="KW-0472">Membrane</keyword>
<feature type="transmembrane region" description="Helical" evidence="6">
    <location>
        <begin position="611"/>
        <end position="629"/>
    </location>
</feature>
<proteinExistence type="predicted"/>
<keyword evidence="10" id="KW-1185">Reference proteome</keyword>
<evidence type="ECO:0000256" key="3">
    <source>
        <dbReference type="ARBA" id="ARBA00022989"/>
    </source>
</evidence>
<feature type="transmembrane region" description="Helical" evidence="6">
    <location>
        <begin position="166"/>
        <end position="182"/>
    </location>
</feature>
<comment type="subcellular location">
    <subcellularLocation>
        <location evidence="1">Membrane</location>
        <topology evidence="1">Multi-pass membrane protein</topology>
    </subcellularLocation>
</comment>
<dbReference type="Pfam" id="PF26037">
    <property type="entry name" value="zf-RING_DCST1_C"/>
    <property type="match status" value="1"/>
</dbReference>
<accession>A0A2T7NF10</accession>
<feature type="region of interest" description="Disordered" evidence="5">
    <location>
        <begin position="786"/>
        <end position="809"/>
    </location>
</feature>
<dbReference type="OrthoDB" id="6598372at2759"/>
<dbReference type="OMA" id="DAKDNCM"/>
<evidence type="ECO:0000256" key="4">
    <source>
        <dbReference type="ARBA" id="ARBA00023136"/>
    </source>
</evidence>
<feature type="transmembrane region" description="Helical" evidence="6">
    <location>
        <begin position="570"/>
        <end position="590"/>
    </location>
</feature>
<evidence type="ECO:0000256" key="2">
    <source>
        <dbReference type="ARBA" id="ARBA00022692"/>
    </source>
</evidence>
<dbReference type="GO" id="GO:0016020">
    <property type="term" value="C:membrane"/>
    <property type="evidence" value="ECO:0007669"/>
    <property type="project" value="UniProtKB-SubCell"/>
</dbReference>
<dbReference type="InterPro" id="IPR012858">
    <property type="entry name" value="DC_STAMP-like"/>
</dbReference>
<dbReference type="InterPro" id="IPR051856">
    <property type="entry name" value="CSR-E3_Ligase_Protein"/>
</dbReference>
<dbReference type="InterPro" id="IPR058842">
    <property type="entry name" value="DCST1_C"/>
</dbReference>
<evidence type="ECO:0000256" key="6">
    <source>
        <dbReference type="SAM" id="Phobius"/>
    </source>
</evidence>
<dbReference type="Proteomes" id="UP000245119">
    <property type="component" value="Linkage Group LG13"/>
</dbReference>
<dbReference type="PANTHER" id="PTHR21041:SF9">
    <property type="entry name" value="DENDRITIC CELL-SPECIFIC TRANSMEMBRANE PROTEIN-LIKE DOMAIN-CONTAINING PROTEIN"/>
    <property type="match status" value="1"/>
</dbReference>
<dbReference type="PANTHER" id="PTHR21041">
    <property type="entry name" value="DENDRITIC CELL-SPECIFIC TRANSMEMBRANE PROTEIN"/>
    <property type="match status" value="1"/>
</dbReference>
<feature type="transmembrane region" description="Helical" evidence="6">
    <location>
        <begin position="387"/>
        <end position="410"/>
    </location>
</feature>
<keyword evidence="3 6" id="KW-1133">Transmembrane helix</keyword>
<feature type="compositionally biased region" description="Basic and acidic residues" evidence="5">
    <location>
        <begin position="795"/>
        <end position="806"/>
    </location>
</feature>
<dbReference type="STRING" id="400727.A0A2T7NF10"/>
<feature type="domain" description="E3 ubiquitin-protein ligase DCST1-like C-terminal" evidence="8">
    <location>
        <begin position="671"/>
        <end position="718"/>
    </location>
</feature>